<organism evidence="1 2">
    <name type="scientific">Caballeronia choica</name>
    <dbReference type="NCBI Taxonomy" id="326476"/>
    <lineage>
        <taxon>Bacteria</taxon>
        <taxon>Pseudomonadati</taxon>
        <taxon>Pseudomonadota</taxon>
        <taxon>Betaproteobacteria</taxon>
        <taxon>Burkholderiales</taxon>
        <taxon>Burkholderiaceae</taxon>
        <taxon>Caballeronia</taxon>
    </lineage>
</organism>
<name>A0A158K6A4_9BURK</name>
<reference evidence="1" key="1">
    <citation type="submission" date="2016-01" db="EMBL/GenBank/DDBJ databases">
        <authorList>
            <person name="Peeters C."/>
        </authorList>
    </citation>
    <scope>NUCLEOTIDE SEQUENCE [LARGE SCALE GENOMIC DNA]</scope>
    <source>
        <strain evidence="1">LMG 22940</strain>
    </source>
</reference>
<dbReference type="Proteomes" id="UP000054770">
    <property type="component" value="Unassembled WGS sequence"/>
</dbReference>
<dbReference type="AlphaFoldDB" id="A0A158K6A4"/>
<evidence type="ECO:0000313" key="1">
    <source>
        <dbReference type="EMBL" id="SAL76525.1"/>
    </source>
</evidence>
<keyword evidence="2" id="KW-1185">Reference proteome</keyword>
<sequence length="252" mass="27603">MAADDDTARPDVTPALTFTKAMRRATCVHEAAHAVFYALGGVSVYRMAVAPEGCTDWSIESWKGDLCGWCEASEFFGLDYLSWCPDEYGGAYRPSLNAWRSLQSQIPLSGRHESNRITRAHICALLAGPIAGGILDNAVDGDEFEAVDYDDFEAVDYIGGYVLAGGLRRGNDIAIAEGLATLLYSRNEYDHLATLTLATLRRPDVWAMVLRLAGKLERLGDIVEFPGLLPEAVPHWPPSPRAKRRNFALVAV</sequence>
<dbReference type="OrthoDB" id="9154219at2"/>
<accession>A0A158K6A4</accession>
<protein>
    <submittedName>
        <fullName evidence="1">Uncharacterized protein</fullName>
    </submittedName>
</protein>
<comment type="caution">
    <text evidence="1">The sequence shown here is derived from an EMBL/GenBank/DDBJ whole genome shotgun (WGS) entry which is preliminary data.</text>
</comment>
<dbReference type="RefSeq" id="WP_087647058.1">
    <property type="nucleotide sequence ID" value="NZ_FCON02000066.1"/>
</dbReference>
<dbReference type="EMBL" id="FCON02000066">
    <property type="protein sequence ID" value="SAL76525.1"/>
    <property type="molecule type" value="Genomic_DNA"/>
</dbReference>
<evidence type="ECO:0000313" key="2">
    <source>
        <dbReference type="Proteomes" id="UP000054770"/>
    </source>
</evidence>
<proteinExistence type="predicted"/>
<gene>
    <name evidence="1" type="ORF">AWB68_05004</name>
</gene>